<dbReference type="Pfam" id="PF12796">
    <property type="entry name" value="Ank_2"/>
    <property type="match status" value="4"/>
</dbReference>
<feature type="repeat" description="ANK" evidence="1">
    <location>
        <begin position="87"/>
        <end position="119"/>
    </location>
</feature>
<evidence type="ECO:0000313" key="3">
    <source>
        <dbReference type="Proteomes" id="UP000593564"/>
    </source>
</evidence>
<accession>A0A7J7GJ02</accession>
<organism evidence="2 3">
    <name type="scientific">Camellia sinensis</name>
    <name type="common">Tea plant</name>
    <name type="synonym">Thea sinensis</name>
    <dbReference type="NCBI Taxonomy" id="4442"/>
    <lineage>
        <taxon>Eukaryota</taxon>
        <taxon>Viridiplantae</taxon>
        <taxon>Streptophyta</taxon>
        <taxon>Embryophyta</taxon>
        <taxon>Tracheophyta</taxon>
        <taxon>Spermatophyta</taxon>
        <taxon>Magnoliopsida</taxon>
        <taxon>eudicotyledons</taxon>
        <taxon>Gunneridae</taxon>
        <taxon>Pentapetalae</taxon>
        <taxon>asterids</taxon>
        <taxon>Ericales</taxon>
        <taxon>Theaceae</taxon>
        <taxon>Camellia</taxon>
    </lineage>
</organism>
<reference evidence="2 3" key="2">
    <citation type="submission" date="2020-07" db="EMBL/GenBank/DDBJ databases">
        <title>Genome assembly of wild tea tree DASZ reveals pedigree and selection history of tea varieties.</title>
        <authorList>
            <person name="Zhang W."/>
        </authorList>
    </citation>
    <scope>NUCLEOTIDE SEQUENCE [LARGE SCALE GENOMIC DNA]</scope>
    <source>
        <strain evidence="3">cv. G240</strain>
        <tissue evidence="2">Leaf</tissue>
    </source>
</reference>
<dbReference type="SUPFAM" id="SSF48403">
    <property type="entry name" value="Ankyrin repeat"/>
    <property type="match status" value="1"/>
</dbReference>
<dbReference type="PROSITE" id="PS50297">
    <property type="entry name" value="ANK_REP_REGION"/>
    <property type="match status" value="1"/>
</dbReference>
<dbReference type="Proteomes" id="UP000593564">
    <property type="component" value="Unassembled WGS sequence"/>
</dbReference>
<gene>
    <name evidence="2" type="ORF">HYC85_023673</name>
</gene>
<proteinExistence type="predicted"/>
<dbReference type="AlphaFoldDB" id="A0A7J7GJ02"/>
<dbReference type="PROSITE" id="PS50088">
    <property type="entry name" value="ANK_REPEAT"/>
    <property type="match status" value="1"/>
</dbReference>
<evidence type="ECO:0000256" key="1">
    <source>
        <dbReference type="PROSITE-ProRule" id="PRU00023"/>
    </source>
</evidence>
<dbReference type="PANTHER" id="PTHR24121:SF22">
    <property type="entry name" value="PROTEIN ACCELERATED CELL DEATH 6-LIKE"/>
    <property type="match status" value="1"/>
</dbReference>
<dbReference type="EMBL" id="JACBKZ010000011">
    <property type="protein sequence ID" value="KAF5939414.1"/>
    <property type="molecule type" value="Genomic_DNA"/>
</dbReference>
<keyword evidence="1" id="KW-0040">ANK repeat</keyword>
<evidence type="ECO:0000313" key="2">
    <source>
        <dbReference type="EMBL" id="KAF5939414.1"/>
    </source>
</evidence>
<name>A0A7J7GJ02_CAMSI</name>
<protein>
    <recommendedName>
        <fullName evidence="4">PGG domain-containing protein</fullName>
    </recommendedName>
</protein>
<comment type="caution">
    <text evidence="2">The sequence shown here is derived from an EMBL/GenBank/DDBJ whole genome shotgun (WGS) entry which is preliminary data.</text>
</comment>
<dbReference type="InterPro" id="IPR002110">
    <property type="entry name" value="Ankyrin_rpt"/>
</dbReference>
<dbReference type="SMART" id="SM00248">
    <property type="entry name" value="ANK"/>
    <property type="match status" value="8"/>
</dbReference>
<keyword evidence="3" id="KW-1185">Reference proteome</keyword>
<evidence type="ECO:0008006" key="4">
    <source>
        <dbReference type="Google" id="ProtNLM"/>
    </source>
</evidence>
<sequence length="541" mass="60837">MDPELYREAMGSKEKKCNNDDVFNCMQCLIKKKNCMQCINDQQLELQFTSNKNTVLHVAAQFGKQKYVTTILKKSPSLSLLCCLNIDRETSLHIAVREGHFGIVKALIECANGLDHEEVESGGRAAKEMLRAPNKDNDTALHMAVRNPRNLDMVGWLTKEDHEFIHPPNNAKETPLYLAAERQHNDMVSMILKNCTSPAYGGPKGQTALHAAASHSWKTESTIHLLEEKPDLIKETDEYGWIPLHYAARYGNVIGVSKILKIDKSVAYITTDEKDDEKTALHIAAAQGNVCVMEELLSQCPDCWEMVNSKGQNILHIAVDMEQKKVIEFILEKSWIIHLINQKDIEGNTPLHLFATVFWDDMLVQKWKLWDHFRGDQKAPNNKNETPKDIQLSHKKLLSLLRSSSNKFAMIDDLRIESTPPLIIFMIGKGREGKNLLETLCLALFQLCCSKVFGRNSAHPTIILYGRPLSQASRPPSDILGASCASCWAQNASSIHIQNRDRSSNCSSMSPNLRPVSKRGACRVSSGGLHQVLWSAWTLFP</sequence>
<dbReference type="PANTHER" id="PTHR24121">
    <property type="entry name" value="NO MECHANORECEPTOR POTENTIAL C, ISOFORM D-RELATED"/>
    <property type="match status" value="1"/>
</dbReference>
<dbReference type="Gene3D" id="1.25.40.20">
    <property type="entry name" value="Ankyrin repeat-containing domain"/>
    <property type="match status" value="2"/>
</dbReference>
<reference evidence="3" key="1">
    <citation type="journal article" date="2020" name="Nat. Commun.">
        <title>Genome assembly of wild tea tree DASZ reveals pedigree and selection history of tea varieties.</title>
        <authorList>
            <person name="Zhang W."/>
            <person name="Zhang Y."/>
            <person name="Qiu H."/>
            <person name="Guo Y."/>
            <person name="Wan H."/>
            <person name="Zhang X."/>
            <person name="Scossa F."/>
            <person name="Alseekh S."/>
            <person name="Zhang Q."/>
            <person name="Wang P."/>
            <person name="Xu L."/>
            <person name="Schmidt M.H."/>
            <person name="Jia X."/>
            <person name="Li D."/>
            <person name="Zhu A."/>
            <person name="Guo F."/>
            <person name="Chen W."/>
            <person name="Ni D."/>
            <person name="Usadel B."/>
            <person name="Fernie A.R."/>
            <person name="Wen W."/>
        </authorList>
    </citation>
    <scope>NUCLEOTIDE SEQUENCE [LARGE SCALE GENOMIC DNA]</scope>
    <source>
        <strain evidence="3">cv. G240</strain>
    </source>
</reference>
<dbReference type="InterPro" id="IPR036770">
    <property type="entry name" value="Ankyrin_rpt-contain_sf"/>
</dbReference>